<keyword evidence="2" id="KW-1185">Reference proteome</keyword>
<reference evidence="1 2" key="1">
    <citation type="submission" date="2016-04" db="EMBL/GenBank/DDBJ databases">
        <title>Complete genome sequence and analysis of deep-sea sediment isolate, Amycolatopsis sp. WP1.</title>
        <authorList>
            <person name="Wang H."/>
            <person name="Chen S."/>
            <person name="Wu Q."/>
        </authorList>
    </citation>
    <scope>NUCLEOTIDE SEQUENCE [LARGE SCALE GENOMIC DNA]</scope>
    <source>
        <strain evidence="1 2">WP1</strain>
    </source>
</reference>
<dbReference type="KEGG" id="aab:A4R43_24465"/>
<organism evidence="1 2">
    <name type="scientific">Amycolatopsis albispora</name>
    <dbReference type="NCBI Taxonomy" id="1804986"/>
    <lineage>
        <taxon>Bacteria</taxon>
        <taxon>Bacillati</taxon>
        <taxon>Actinomycetota</taxon>
        <taxon>Actinomycetes</taxon>
        <taxon>Pseudonocardiales</taxon>
        <taxon>Pseudonocardiaceae</taxon>
        <taxon>Amycolatopsis</taxon>
    </lineage>
</organism>
<sequence length="61" mass="6894">MTLPVIYLRIMVLDTDDDLWCEICQAACATVITYLVEEDGAVPTAIHQLTWCNTCDHHATR</sequence>
<dbReference type="Proteomes" id="UP000250434">
    <property type="component" value="Chromosome"/>
</dbReference>
<name>A0A344LB38_9PSEU</name>
<dbReference type="RefSeq" id="WP_113694522.1">
    <property type="nucleotide sequence ID" value="NZ_CP015163.1"/>
</dbReference>
<dbReference type="AlphaFoldDB" id="A0A344LB38"/>
<gene>
    <name evidence="1" type="ORF">A4R43_24465</name>
</gene>
<accession>A0A344LB38</accession>
<evidence type="ECO:0000313" key="2">
    <source>
        <dbReference type="Proteomes" id="UP000250434"/>
    </source>
</evidence>
<evidence type="ECO:0000313" key="1">
    <source>
        <dbReference type="EMBL" id="AXB45262.1"/>
    </source>
</evidence>
<proteinExistence type="predicted"/>
<protein>
    <submittedName>
        <fullName evidence="1">Uncharacterized protein</fullName>
    </submittedName>
</protein>
<dbReference type="OrthoDB" id="3699295at2"/>
<dbReference type="EMBL" id="CP015163">
    <property type="protein sequence ID" value="AXB45262.1"/>
    <property type="molecule type" value="Genomic_DNA"/>
</dbReference>